<feature type="signal peptide" evidence="1">
    <location>
        <begin position="1"/>
        <end position="21"/>
    </location>
</feature>
<evidence type="ECO:0000256" key="1">
    <source>
        <dbReference type="SAM" id="SignalP"/>
    </source>
</evidence>
<gene>
    <name evidence="2" type="ORF">JHL18_21535</name>
</gene>
<accession>A0ABS1EV53</accession>
<name>A0ABS1EV53_9CLOT</name>
<reference evidence="3" key="1">
    <citation type="submission" date="2021-01" db="EMBL/GenBank/DDBJ databases">
        <title>Genome public.</title>
        <authorList>
            <person name="Liu C."/>
            <person name="Sun Q."/>
        </authorList>
    </citation>
    <scope>NUCLEOTIDE SEQUENCE [LARGE SCALE GENOMIC DNA]</scope>
    <source>
        <strain evidence="3">YIM B02505</strain>
    </source>
</reference>
<proteinExistence type="predicted"/>
<evidence type="ECO:0000313" key="3">
    <source>
        <dbReference type="Proteomes" id="UP000596739"/>
    </source>
</evidence>
<organism evidence="2 3">
    <name type="scientific">Clostridium yunnanense</name>
    <dbReference type="NCBI Taxonomy" id="2800325"/>
    <lineage>
        <taxon>Bacteria</taxon>
        <taxon>Bacillati</taxon>
        <taxon>Bacillota</taxon>
        <taxon>Clostridia</taxon>
        <taxon>Eubacteriales</taxon>
        <taxon>Clostridiaceae</taxon>
        <taxon>Clostridium</taxon>
    </lineage>
</organism>
<feature type="chain" id="PRO_5045204683" evidence="1">
    <location>
        <begin position="22"/>
        <end position="103"/>
    </location>
</feature>
<protein>
    <submittedName>
        <fullName evidence="2">Uncharacterized protein</fullName>
    </submittedName>
</protein>
<keyword evidence="3" id="KW-1185">Reference proteome</keyword>
<sequence>MKDKFTKFMLAGILLCLIVIADKPTSNQNGTFNPATVNVNTGQQVIQLAPNRIAVVDNSSNSGMEGTILVFDYDSNTKKFNYSGTMNYYDYFRNPSKYGVFKN</sequence>
<comment type="caution">
    <text evidence="2">The sequence shown here is derived from an EMBL/GenBank/DDBJ whole genome shotgun (WGS) entry which is preliminary data.</text>
</comment>
<dbReference type="RefSeq" id="WP_200273094.1">
    <property type="nucleotide sequence ID" value="NZ_JAENHN010000059.1"/>
</dbReference>
<dbReference type="EMBL" id="JAENHN010000059">
    <property type="protein sequence ID" value="MBK1813209.1"/>
    <property type="molecule type" value="Genomic_DNA"/>
</dbReference>
<evidence type="ECO:0000313" key="2">
    <source>
        <dbReference type="EMBL" id="MBK1813209.1"/>
    </source>
</evidence>
<dbReference type="Proteomes" id="UP000596739">
    <property type="component" value="Unassembled WGS sequence"/>
</dbReference>
<keyword evidence="1" id="KW-0732">Signal</keyword>